<dbReference type="OrthoDB" id="188042at2759"/>
<dbReference type="EMBL" id="DS178299">
    <property type="protein sequence ID" value="EFP86275.1"/>
    <property type="molecule type" value="Genomic_DNA"/>
</dbReference>
<dbReference type="RefSeq" id="XP_003330694.1">
    <property type="nucleotide sequence ID" value="XM_003330646.1"/>
</dbReference>
<dbReference type="KEGG" id="pgr:PGTG_12231"/>
<dbReference type="InParanoid" id="E3KPP0"/>
<organism evidence="1 2">
    <name type="scientific">Puccinia graminis f. sp. tritici (strain CRL 75-36-700-3 / race SCCL)</name>
    <name type="common">Black stem rust fungus</name>
    <dbReference type="NCBI Taxonomy" id="418459"/>
    <lineage>
        <taxon>Eukaryota</taxon>
        <taxon>Fungi</taxon>
        <taxon>Dikarya</taxon>
        <taxon>Basidiomycota</taxon>
        <taxon>Pucciniomycotina</taxon>
        <taxon>Pucciniomycetes</taxon>
        <taxon>Pucciniales</taxon>
        <taxon>Pucciniaceae</taxon>
        <taxon>Puccinia</taxon>
    </lineage>
</organism>
<dbReference type="Proteomes" id="UP000008783">
    <property type="component" value="Unassembled WGS sequence"/>
</dbReference>
<reference evidence="2" key="2">
    <citation type="journal article" date="2011" name="Proc. Natl. Acad. Sci. U.S.A.">
        <title>Obligate biotrophy features unraveled by the genomic analysis of rust fungi.</title>
        <authorList>
            <person name="Duplessis S."/>
            <person name="Cuomo C.A."/>
            <person name="Lin Y.-C."/>
            <person name="Aerts A."/>
            <person name="Tisserant E."/>
            <person name="Veneault-Fourrey C."/>
            <person name="Joly D.L."/>
            <person name="Hacquard S."/>
            <person name="Amselem J."/>
            <person name="Cantarel B.L."/>
            <person name="Chiu R."/>
            <person name="Coutinho P.M."/>
            <person name="Feau N."/>
            <person name="Field M."/>
            <person name="Frey P."/>
            <person name="Gelhaye E."/>
            <person name="Goldberg J."/>
            <person name="Grabherr M.G."/>
            <person name="Kodira C.D."/>
            <person name="Kohler A."/>
            <person name="Kuees U."/>
            <person name="Lindquist E.A."/>
            <person name="Lucas S.M."/>
            <person name="Mago R."/>
            <person name="Mauceli E."/>
            <person name="Morin E."/>
            <person name="Murat C."/>
            <person name="Pangilinan J.L."/>
            <person name="Park R."/>
            <person name="Pearson M."/>
            <person name="Quesneville H."/>
            <person name="Rouhier N."/>
            <person name="Sakthikumar S."/>
            <person name="Salamov A.A."/>
            <person name="Schmutz J."/>
            <person name="Selles B."/>
            <person name="Shapiro H."/>
            <person name="Tanguay P."/>
            <person name="Tuskan G.A."/>
            <person name="Henrissat B."/>
            <person name="Van de Peer Y."/>
            <person name="Rouze P."/>
            <person name="Ellis J.G."/>
            <person name="Dodds P.N."/>
            <person name="Schein J.E."/>
            <person name="Zhong S."/>
            <person name="Hamelin R.C."/>
            <person name="Grigoriev I.V."/>
            <person name="Szabo L.J."/>
            <person name="Martin F."/>
        </authorList>
    </citation>
    <scope>NUCLEOTIDE SEQUENCE [LARGE SCALE GENOMIC DNA]</scope>
    <source>
        <strain evidence="2">CRL 75-36-700-3 / race SCCL</strain>
    </source>
</reference>
<protein>
    <submittedName>
        <fullName evidence="1">Uncharacterized protein</fullName>
    </submittedName>
</protein>
<evidence type="ECO:0000313" key="1">
    <source>
        <dbReference type="EMBL" id="EFP86275.1"/>
    </source>
</evidence>
<name>E3KPP0_PUCGT</name>
<dbReference type="VEuPathDB" id="FungiDB:PGTG_12231"/>
<keyword evidence="2" id="KW-1185">Reference proteome</keyword>
<reference key="1">
    <citation type="submission" date="2007-01" db="EMBL/GenBank/DDBJ databases">
        <title>The Genome Sequence of Puccinia graminis f. sp. tritici Strain CRL 75-36-700-3.</title>
        <authorList>
            <consortium name="The Broad Institute Genome Sequencing Platform"/>
            <person name="Birren B."/>
            <person name="Lander E."/>
            <person name="Galagan J."/>
            <person name="Nusbaum C."/>
            <person name="Devon K."/>
            <person name="Cuomo C."/>
            <person name="Jaffe D."/>
            <person name="Butler J."/>
            <person name="Alvarez P."/>
            <person name="Gnerre S."/>
            <person name="Grabherr M."/>
            <person name="Mauceli E."/>
            <person name="Brockman W."/>
            <person name="Young S."/>
            <person name="LaButti K."/>
            <person name="Sykes S."/>
            <person name="DeCaprio D."/>
            <person name="Crawford M."/>
            <person name="Koehrsen M."/>
            <person name="Engels R."/>
            <person name="Montgomery P."/>
            <person name="Pearson M."/>
            <person name="Howarth C."/>
            <person name="Larson L."/>
            <person name="White J."/>
            <person name="Zeng Q."/>
            <person name="Kodira C."/>
            <person name="Yandava C."/>
            <person name="Alvarado L."/>
            <person name="O'Leary S."/>
            <person name="Szabo L."/>
            <person name="Dean R."/>
            <person name="Schein J."/>
        </authorList>
    </citation>
    <scope>NUCLEOTIDE SEQUENCE</scope>
    <source>
        <strain>CRL 75-36-700-3</strain>
    </source>
</reference>
<sequence>MHNVTDRGHLWDPKMNYKSFFFSNENGFSHTADTPVQQQDPQKLGWLKFLGYWGDNPMNFHGVGNGM</sequence>
<dbReference type="HOGENOM" id="CLU_2813603_0_0_1"/>
<dbReference type="AlphaFoldDB" id="E3KPP0"/>
<proteinExistence type="predicted"/>
<accession>E3KPP0</accession>
<gene>
    <name evidence="1" type="ORF">PGTG_12231</name>
</gene>
<dbReference type="GeneID" id="10540288"/>
<evidence type="ECO:0000313" key="2">
    <source>
        <dbReference type="Proteomes" id="UP000008783"/>
    </source>
</evidence>